<dbReference type="SUPFAM" id="SSF56349">
    <property type="entry name" value="DNA breaking-rejoining enzymes"/>
    <property type="match status" value="1"/>
</dbReference>
<comment type="similarity">
    <text evidence="1">Belongs to the 'phage' integrase family.</text>
</comment>
<organism evidence="6 7">
    <name type="scientific">Virgibacillus tibetensis</name>
    <dbReference type="NCBI Taxonomy" id="3042313"/>
    <lineage>
        <taxon>Bacteria</taxon>
        <taxon>Bacillati</taxon>
        <taxon>Bacillota</taxon>
        <taxon>Bacilli</taxon>
        <taxon>Bacillales</taxon>
        <taxon>Bacillaceae</taxon>
        <taxon>Virgibacillus</taxon>
    </lineage>
</organism>
<proteinExistence type="inferred from homology"/>
<gene>
    <name evidence="6" type="ORF">QGM71_02480</name>
</gene>
<keyword evidence="2" id="KW-0229">DNA integration</keyword>
<feature type="domain" description="Tyr recombinase" evidence="5">
    <location>
        <begin position="172"/>
        <end position="343"/>
    </location>
</feature>
<accession>A0ABU6KB29</accession>
<dbReference type="InterPro" id="IPR050808">
    <property type="entry name" value="Phage_Integrase"/>
</dbReference>
<dbReference type="InterPro" id="IPR011010">
    <property type="entry name" value="DNA_brk_join_enz"/>
</dbReference>
<evidence type="ECO:0000313" key="7">
    <source>
        <dbReference type="Proteomes" id="UP001335737"/>
    </source>
</evidence>
<sequence length="345" mass="39807">MKNPNGYGSVYKLSGKRRKPFGVRKTAGWGINEKTGKAKQLYENVGYYASRQEAMIALAEYNKNPYDLDAKKITFAEVFEKWSDENYKKMSESNIRGYNAAFKNTSGLHDIRFIDIKKIHMQEIVDNCNKSYATKHRIKVLFNQLYNFALENDITEKDYSKFVDVGRSQNKGTRQPFTMKEINTLWSNLNTLESADLALIMIYTGLRPGELLTIENKNIHLNDRYIIGGIKTDAGKDRIIPLNKKIVPLIEKRMDEKNKFLVVNKRNNKMAYNTFNDDRWASLIKKVKMTHKPHDCRHTFATMMDNAGANKVSIKKIMGHASSDITDKVYTHKNIEELLKAVDLI</sequence>
<dbReference type="InterPro" id="IPR013762">
    <property type="entry name" value="Integrase-like_cat_sf"/>
</dbReference>
<dbReference type="InterPro" id="IPR010998">
    <property type="entry name" value="Integrase_recombinase_N"/>
</dbReference>
<evidence type="ECO:0000256" key="2">
    <source>
        <dbReference type="ARBA" id="ARBA00022908"/>
    </source>
</evidence>
<dbReference type="CDD" id="cd00796">
    <property type="entry name" value="INT_Rci_Hp1_C"/>
    <property type="match status" value="1"/>
</dbReference>
<dbReference type="Gene3D" id="1.10.150.130">
    <property type="match status" value="1"/>
</dbReference>
<evidence type="ECO:0000256" key="4">
    <source>
        <dbReference type="ARBA" id="ARBA00023172"/>
    </source>
</evidence>
<dbReference type="RefSeq" id="WP_327605923.1">
    <property type="nucleotide sequence ID" value="NZ_JARZFX010000001.1"/>
</dbReference>
<dbReference type="EMBL" id="JARZFX010000001">
    <property type="protein sequence ID" value="MEC5422356.1"/>
    <property type="molecule type" value="Genomic_DNA"/>
</dbReference>
<keyword evidence="7" id="KW-1185">Reference proteome</keyword>
<name>A0ABU6KB29_9BACI</name>
<reference evidence="6 7" key="1">
    <citation type="journal article" date="2024" name="Int. J. Syst. Evol. Microbiol.">
        <title>Virgibacillus tibetensis sp. nov., isolated from salt lake on the Tibetan Plateau of China.</title>
        <authorList>
            <person name="Phurbu D."/>
            <person name="Liu Z.-X."/>
            <person name="Wang R."/>
            <person name="Zheng Y.-Y."/>
            <person name="Liu H.-C."/>
            <person name="Zhou Y.-G."/>
            <person name="Yu Y.-J."/>
            <person name="Li A.-H."/>
        </authorList>
    </citation>
    <scope>NUCLEOTIDE SEQUENCE [LARGE SCALE GENOMIC DNA]</scope>
    <source>
        <strain evidence="6 7">C22-A2</strain>
    </source>
</reference>
<dbReference type="Gene3D" id="1.10.443.10">
    <property type="entry name" value="Intergrase catalytic core"/>
    <property type="match status" value="1"/>
</dbReference>
<dbReference type="PANTHER" id="PTHR30629:SF2">
    <property type="entry name" value="PROPHAGE INTEGRASE INTS-RELATED"/>
    <property type="match status" value="1"/>
</dbReference>
<evidence type="ECO:0000313" key="6">
    <source>
        <dbReference type="EMBL" id="MEC5422356.1"/>
    </source>
</evidence>
<comment type="caution">
    <text evidence="6">The sequence shown here is derived from an EMBL/GenBank/DDBJ whole genome shotgun (WGS) entry which is preliminary data.</text>
</comment>
<evidence type="ECO:0000256" key="1">
    <source>
        <dbReference type="ARBA" id="ARBA00008857"/>
    </source>
</evidence>
<evidence type="ECO:0000256" key="3">
    <source>
        <dbReference type="ARBA" id="ARBA00023125"/>
    </source>
</evidence>
<protein>
    <submittedName>
        <fullName evidence="6">Tyrosine-type recombinase/integrase</fullName>
    </submittedName>
</protein>
<dbReference type="Proteomes" id="UP001335737">
    <property type="component" value="Unassembled WGS sequence"/>
</dbReference>
<evidence type="ECO:0000259" key="5">
    <source>
        <dbReference type="PROSITE" id="PS51898"/>
    </source>
</evidence>
<dbReference type="Pfam" id="PF00589">
    <property type="entry name" value="Phage_integrase"/>
    <property type="match status" value="1"/>
</dbReference>
<dbReference type="InterPro" id="IPR002104">
    <property type="entry name" value="Integrase_catalytic"/>
</dbReference>
<keyword evidence="3" id="KW-0238">DNA-binding</keyword>
<dbReference type="PANTHER" id="PTHR30629">
    <property type="entry name" value="PROPHAGE INTEGRASE"/>
    <property type="match status" value="1"/>
</dbReference>
<dbReference type="PROSITE" id="PS51898">
    <property type="entry name" value="TYR_RECOMBINASE"/>
    <property type="match status" value="1"/>
</dbReference>
<keyword evidence="4" id="KW-0233">DNA recombination</keyword>